<reference evidence="3 4" key="1">
    <citation type="submission" date="2018-08" db="EMBL/GenBank/DDBJ databases">
        <title>Genomic Encyclopedia of Archaeal and Bacterial Type Strains, Phase II (KMG-II): from individual species to whole genera.</title>
        <authorList>
            <person name="Goeker M."/>
        </authorList>
    </citation>
    <scope>NUCLEOTIDE SEQUENCE [LARGE SCALE GENOMIC DNA]</scope>
    <source>
        <strain evidence="3 4">DSM 45791</strain>
    </source>
</reference>
<evidence type="ECO:0000313" key="4">
    <source>
        <dbReference type="Proteomes" id="UP000256269"/>
    </source>
</evidence>
<dbReference type="Pfam" id="PF02470">
    <property type="entry name" value="MlaD"/>
    <property type="match status" value="1"/>
</dbReference>
<dbReference type="InterPro" id="IPR003399">
    <property type="entry name" value="Mce/MlaD"/>
</dbReference>
<dbReference type="Pfam" id="PF11887">
    <property type="entry name" value="Mce4_CUP1"/>
    <property type="match status" value="1"/>
</dbReference>
<evidence type="ECO:0000259" key="1">
    <source>
        <dbReference type="Pfam" id="PF02470"/>
    </source>
</evidence>
<dbReference type="Proteomes" id="UP000256269">
    <property type="component" value="Unassembled WGS sequence"/>
</dbReference>
<dbReference type="InterPro" id="IPR052336">
    <property type="entry name" value="MlaD_Phospholipid_Transporter"/>
</dbReference>
<dbReference type="PRINTS" id="PR01782">
    <property type="entry name" value="MCEVIRFACTOR"/>
</dbReference>
<feature type="domain" description="Mammalian cell entry C-terminal" evidence="2">
    <location>
        <begin position="119"/>
        <end position="285"/>
    </location>
</feature>
<comment type="caution">
    <text evidence="3">The sequence shown here is derived from an EMBL/GenBank/DDBJ whole genome shotgun (WGS) entry which is preliminary data.</text>
</comment>
<keyword evidence="4" id="KW-1185">Reference proteome</keyword>
<feature type="domain" description="Mce/MlaD" evidence="1">
    <location>
        <begin position="40"/>
        <end position="111"/>
    </location>
</feature>
<dbReference type="RefSeq" id="WP_211353639.1">
    <property type="nucleotide sequence ID" value="NZ_CP144375.1"/>
</dbReference>
<dbReference type="PANTHER" id="PTHR33371">
    <property type="entry name" value="INTERMEMBRANE PHOSPHOLIPID TRANSPORT SYSTEM BINDING PROTEIN MLAD-RELATED"/>
    <property type="match status" value="1"/>
</dbReference>
<dbReference type="GO" id="GO:0005576">
    <property type="term" value="C:extracellular region"/>
    <property type="evidence" value="ECO:0007669"/>
    <property type="project" value="TreeGrafter"/>
</dbReference>
<sequence>MKRSFLERSPVAVAAVGVTVTALVTAGVFFADDLPFGTIGYSAYFTEAAGLKPSDEVAVAGVKVGEVTAVTLAGDQVRVAFRARDAWIGDRTTASIEIKTLLGQKYLELNPQGSGPQDPAQPIPKQRTASPYDVVAAFDDLAGTVSQIDSTQLAQSFQVLSDTFRNAPQEIRSTVDGLSSLSKSISARDEQLRQLLAGTKKISQTLADRDDQFQRLIGDGALLLREVQQRRQAVEALLTGSKALATQLAGLVQDNNAQLGPTLTQLDQMTAVLQRNQVNLDKGLALIGPYYRLLDNALGNGRWIDTYLCGLVPATPGRDCTPPGSKGN</sequence>
<dbReference type="InterPro" id="IPR005693">
    <property type="entry name" value="Mce"/>
</dbReference>
<name>A0A3E0GTX6_9PSEU</name>
<dbReference type="AlphaFoldDB" id="A0A3E0GTX6"/>
<evidence type="ECO:0000259" key="2">
    <source>
        <dbReference type="Pfam" id="PF11887"/>
    </source>
</evidence>
<dbReference type="InterPro" id="IPR024516">
    <property type="entry name" value="Mce_C"/>
</dbReference>
<evidence type="ECO:0000313" key="3">
    <source>
        <dbReference type="EMBL" id="REH26463.1"/>
    </source>
</evidence>
<gene>
    <name evidence="3" type="ORF">BCF44_13234</name>
</gene>
<dbReference type="PANTHER" id="PTHR33371:SF18">
    <property type="entry name" value="MCE-FAMILY PROTEIN MCE3C"/>
    <property type="match status" value="1"/>
</dbReference>
<dbReference type="EMBL" id="QUNO01000032">
    <property type="protein sequence ID" value="REH26463.1"/>
    <property type="molecule type" value="Genomic_DNA"/>
</dbReference>
<dbReference type="NCBIfam" id="TIGR00996">
    <property type="entry name" value="Mtu_fam_mce"/>
    <property type="match status" value="1"/>
</dbReference>
<organism evidence="3 4">
    <name type="scientific">Kutzneria buriramensis</name>
    <dbReference type="NCBI Taxonomy" id="1045776"/>
    <lineage>
        <taxon>Bacteria</taxon>
        <taxon>Bacillati</taxon>
        <taxon>Actinomycetota</taxon>
        <taxon>Actinomycetes</taxon>
        <taxon>Pseudonocardiales</taxon>
        <taxon>Pseudonocardiaceae</taxon>
        <taxon>Kutzneria</taxon>
    </lineage>
</organism>
<accession>A0A3E0GTX6</accession>
<protein>
    <submittedName>
        <fullName evidence="3">Phospholipid/cholesterol/gamma-HCH transport system substrate-binding protein</fullName>
    </submittedName>
</protein>
<proteinExistence type="predicted"/>